<name>A0A0H3HD18_KLEM8</name>
<evidence type="ECO:0000313" key="3">
    <source>
        <dbReference type="EMBL" id="AEX06350.1"/>
    </source>
</evidence>
<proteinExistence type="inferred from homology"/>
<sequence length="270" mass="31238">MRSLADFEFNKAPLCDGMVLISELIRDDFPTHYVQDELERLLGLAREEIAASWDQERQIERLLELFYHDWGFSDSRGVYRLSDVLWLDKVLNNRQGSAVSLGAILLWIAQRLALPVVPVIFPTQMLLRADPEESEEMWLINPFNGETLNEHTLEVWLKGNISPVAELFNEDLDEADNAEVIRKLLDTLKSALMEERQMELALRTSEALLQFNPEDPYEIRDRGLIYAQLDCDHVALQDLSYFVEQCPEDPISEMIRAQINTISHKQITLH</sequence>
<protein>
    <recommendedName>
        <fullName evidence="2">Protein SirB1 N-terminal domain-containing protein</fullName>
    </recommendedName>
</protein>
<dbReference type="GeneID" id="66559294"/>
<accession>A0A0H3HD18</accession>
<evidence type="ECO:0000313" key="4">
    <source>
        <dbReference type="Proteomes" id="UP000007843"/>
    </source>
</evidence>
<feature type="domain" description="Protein SirB1 N-terminal" evidence="2">
    <location>
        <begin position="34"/>
        <end position="185"/>
    </location>
</feature>
<dbReference type="PANTHER" id="PTHR31350">
    <property type="entry name" value="SI:DKEY-261L7.2"/>
    <property type="match status" value="1"/>
</dbReference>
<dbReference type="AlphaFoldDB" id="A0A0H3HD18"/>
<dbReference type="EMBL" id="CP003218">
    <property type="protein sequence ID" value="AEX06350.1"/>
    <property type="molecule type" value="Genomic_DNA"/>
</dbReference>
<evidence type="ECO:0000259" key="2">
    <source>
        <dbReference type="Pfam" id="PF13369"/>
    </source>
</evidence>
<dbReference type="HOGENOM" id="CLU_063810_0_0_6"/>
<dbReference type="Pfam" id="PF13371">
    <property type="entry name" value="TPR_9"/>
    <property type="match status" value="1"/>
</dbReference>
<dbReference type="RefSeq" id="WP_004851879.1">
    <property type="nucleotide sequence ID" value="NC_016612.1"/>
</dbReference>
<organism evidence="3 4">
    <name type="scientific">Klebsiella michiganensis (strain ATCC 8724 / DSM 4798 / JCM 20051 / NBRC 3318 / NRRL B-199 / KCTC 1686 / BUCSAV 143 / CCM 1901)</name>
    <dbReference type="NCBI Taxonomy" id="1006551"/>
    <lineage>
        <taxon>Bacteria</taxon>
        <taxon>Pseudomonadati</taxon>
        <taxon>Pseudomonadota</taxon>
        <taxon>Gammaproteobacteria</taxon>
        <taxon>Enterobacterales</taxon>
        <taxon>Enterobacteriaceae</taxon>
        <taxon>Klebsiella/Raoultella group</taxon>
        <taxon>Klebsiella</taxon>
    </lineage>
</organism>
<dbReference type="Proteomes" id="UP000007843">
    <property type="component" value="Chromosome"/>
</dbReference>
<dbReference type="NCBIfam" id="NF008188">
    <property type="entry name" value="PRK10941.1"/>
    <property type="match status" value="1"/>
</dbReference>
<comment type="similarity">
    <text evidence="1">Belongs to the UPF0162 family.</text>
</comment>
<reference evidence="3 4" key="1">
    <citation type="journal article" date="2012" name="J. Bacteriol.">
        <title>Complete genome sequence of Klebsiella oxytoca KCTC 1686, used in production of 2,3-butanediol.</title>
        <authorList>
            <person name="Shin S.H."/>
            <person name="Kim S."/>
            <person name="Kim J.Y."/>
            <person name="Lee S."/>
            <person name="Um Y."/>
            <person name="Oh M.K."/>
            <person name="Kim Y.R."/>
            <person name="Lee J."/>
            <person name="Yang K.S."/>
        </authorList>
    </citation>
    <scope>NUCLEOTIDE SEQUENCE [LARGE SCALE GENOMIC DNA]</scope>
    <source>
        <strain evidence="4">ATCC 8724 / DSM 4798 / JCM 20051 / NBRC 3318 / NRRL B-199 / KCTC 1686</strain>
    </source>
</reference>
<dbReference type="KEGG" id="kox:KOX_23170"/>
<dbReference type="PANTHER" id="PTHR31350:SF21">
    <property type="entry name" value="F-BOX ONLY PROTEIN 21"/>
    <property type="match status" value="1"/>
</dbReference>
<evidence type="ECO:0000256" key="1">
    <source>
        <dbReference type="ARBA" id="ARBA00007100"/>
    </source>
</evidence>
<gene>
    <name evidence="3" type="ordered locus">KOX_23170</name>
</gene>
<dbReference type="Pfam" id="PF13369">
    <property type="entry name" value="Transglut_core2"/>
    <property type="match status" value="1"/>
</dbReference>
<dbReference type="InterPro" id="IPR032698">
    <property type="entry name" value="SirB1_N"/>
</dbReference>